<accession>A0ACC0C377</accession>
<comment type="caution">
    <text evidence="1">The sequence shown here is derived from an EMBL/GenBank/DDBJ whole genome shotgun (WGS) entry which is preliminary data.</text>
</comment>
<sequence>MLTSQPRITNLSSDIQHVPTFRRSETINGGGKVTPFGHGFRSTVRANQKSIRAVISSEDSKTAANVVETSKGRNGLSDSSLKNSGIEVKAVITIRKKMKEKLVDKVEDQWESFMNGIGRGILIQLISEVIDPVTRSGKSVESCVRGLAKPSNHPYVVEYAANFTVPNDFGRPGAILITNFLDKEFYLVEIVVHNFSEGPQFFPANTWIHSRKDNPESRIIFKNQTYLPSQTPPGIKDLRREDLLSIRGNGKGERKLHERIYDYAVYNDLGNPDKSDELARPVLGGKERPYPRRCRTGRPPMKKDPSCESRIEKPHPVYVPRDEAFEEIKQNTFSAGRLKGLLHNLIPLIAATLSKSDNPFTCFSEIDKLYNDGIVLKDDDQKDAKNQFAANLMNQVFTVSGKLLKYDTPAIIKRDRFSWLRDNEFARQALAGVNPVNIELLRELPILSKLDPAVYGPPDSAITRELIEQELGGMSVEEALESKRLFILDYHDMLLPFIGKMNSLPDRKAYASRTIFFHTPRGIMKPIIIELSLPPSPTSQTNKRILSHGHDATMHWVWKQAKAHVCSNDAGFHQLVNHWLRTHACMEPYIIATNRQLSSMHPIYKLLHPHMRYTLEINALARQNLINGGGVIEACFSPGKYAMELSSAAYKSMWRFDLEALPADLIRRGMAEEDPSMPCGVKLVIEDYPYAADGLLIWSAIEDLVKSYVDHYYSEPNSITSDVELQAWWNEIKNKGHYDKKDEPWWPKLNTKEDLSGILTIIIWIASGQHAAINFGQYPFGGYVPNRPTLMRKLIPREEDSTYEKFLYHPEHTFLSALPTQLQATKVMAVQDTLSTHSPDEEYLNQLHHVQSTSIKDPEVLKIFQRFSSRLEEIEQIINERNKDIRLKTRNGAGIPPYELLLPSSGPGVTGRGIPNSISI</sequence>
<protein>
    <submittedName>
        <fullName evidence="1">Uncharacterized protein</fullName>
    </submittedName>
</protein>
<name>A0ACC0C377_CATRO</name>
<organism evidence="1 2">
    <name type="scientific">Catharanthus roseus</name>
    <name type="common">Madagascar periwinkle</name>
    <name type="synonym">Vinca rosea</name>
    <dbReference type="NCBI Taxonomy" id="4058"/>
    <lineage>
        <taxon>Eukaryota</taxon>
        <taxon>Viridiplantae</taxon>
        <taxon>Streptophyta</taxon>
        <taxon>Embryophyta</taxon>
        <taxon>Tracheophyta</taxon>
        <taxon>Spermatophyta</taxon>
        <taxon>Magnoliopsida</taxon>
        <taxon>eudicotyledons</taxon>
        <taxon>Gunneridae</taxon>
        <taxon>Pentapetalae</taxon>
        <taxon>asterids</taxon>
        <taxon>lamiids</taxon>
        <taxon>Gentianales</taxon>
        <taxon>Apocynaceae</taxon>
        <taxon>Rauvolfioideae</taxon>
        <taxon>Vinceae</taxon>
        <taxon>Catharanthinae</taxon>
        <taxon>Catharanthus</taxon>
    </lineage>
</organism>
<reference evidence="2" key="1">
    <citation type="journal article" date="2023" name="Nat. Plants">
        <title>Single-cell RNA sequencing provides a high-resolution roadmap for understanding the multicellular compartmentation of specialized metabolism.</title>
        <authorList>
            <person name="Sun S."/>
            <person name="Shen X."/>
            <person name="Li Y."/>
            <person name="Li Y."/>
            <person name="Wang S."/>
            <person name="Li R."/>
            <person name="Zhang H."/>
            <person name="Shen G."/>
            <person name="Guo B."/>
            <person name="Wei J."/>
            <person name="Xu J."/>
            <person name="St-Pierre B."/>
            <person name="Chen S."/>
            <person name="Sun C."/>
        </authorList>
    </citation>
    <scope>NUCLEOTIDE SEQUENCE [LARGE SCALE GENOMIC DNA]</scope>
</reference>
<evidence type="ECO:0000313" key="2">
    <source>
        <dbReference type="Proteomes" id="UP001060085"/>
    </source>
</evidence>
<dbReference type="EMBL" id="CM044702">
    <property type="protein sequence ID" value="KAI5679344.1"/>
    <property type="molecule type" value="Genomic_DNA"/>
</dbReference>
<keyword evidence="2" id="KW-1185">Reference proteome</keyword>
<proteinExistence type="predicted"/>
<gene>
    <name evidence="1" type="ORF">M9H77_10294</name>
</gene>
<dbReference type="Proteomes" id="UP001060085">
    <property type="component" value="Linkage Group LG02"/>
</dbReference>
<evidence type="ECO:0000313" key="1">
    <source>
        <dbReference type="EMBL" id="KAI5679344.1"/>
    </source>
</evidence>